<dbReference type="PANTHER" id="PTHR22674">
    <property type="entry name" value="NTPASE, KAP FAMILY P-LOOP DOMAIN-CONTAINING 1"/>
    <property type="match status" value="1"/>
</dbReference>
<sequence>MGKYHNDQPIQGGPNDPDLLNRLDFANQLANVLLLNHDDDCLTVSLEGEWGYGKTSVINLVKGALNEKESVPIIIEYNPWLAGKPESLIQDFLLQFSSQLNIQDNSDAALKAAKELIAYSSLFSVAKLVPGAEPWASIVEKVFSGVGNSTKKIAELKKLDLLGKKKKVVSAIDKIKTPIIVVIDDIDRLTPSETFQVLRLVKAVADFSGTSFLLAFDSKYLISVLDKNDIVNASEYINKVIQLRVPLPVISERGMNELANVELENLSDRNLTDRFESDQERLSWIYYNYFKHLIKNPRELKRSFNHLRFVLEQVEGQVCFSDLFSLSIIATKANSVYEHIKNSPEAYIGKRLSNDGLMMDKPEKVVESFKDERDSLLKVFSEGDRKLLEGLLGDTFPLLDSGGYSQYGVSHTDSAGRVSAPQRLHVAFHYKTPIGYLSDQEILDFISGEINRADFLEKVSTEDAEDRFLEMMTNYARECGDNSSDILASIYDAFLNSDKLISSLESNYGFMSKDLYRQMNWLTNKVISESGNKYTLIKYLVDREKSAPIAADVLYKIRVQVHGKNHDEEWITEQQLEELEGDYQEMAMKALTNMAFINNHLESHIFYELKRSSKVKTSVFISEILSNDNGAIRVAEIIGNSGCDSTNGPYVQINEKSFRDVIDFEALRDQVKEVDIENQPIHIQATLKSILDGKKYYLRDGELGELW</sequence>
<evidence type="ECO:0000259" key="1">
    <source>
        <dbReference type="Pfam" id="PF07693"/>
    </source>
</evidence>
<dbReference type="PANTHER" id="PTHR22674:SF6">
    <property type="entry name" value="NTPASE KAP FAMILY P-LOOP DOMAIN-CONTAINING PROTEIN 1"/>
    <property type="match status" value="1"/>
</dbReference>
<keyword evidence="3" id="KW-1185">Reference proteome</keyword>
<proteinExistence type="predicted"/>
<dbReference type="SUPFAM" id="SSF52540">
    <property type="entry name" value="P-loop containing nucleoside triphosphate hydrolases"/>
    <property type="match status" value="1"/>
</dbReference>
<evidence type="ECO:0000313" key="3">
    <source>
        <dbReference type="Proteomes" id="UP000175691"/>
    </source>
</evidence>
<dbReference type="Pfam" id="PF07693">
    <property type="entry name" value="KAP_NTPase"/>
    <property type="match status" value="1"/>
</dbReference>
<organism evidence="2 3">
    <name type="scientific">Alteromonas confluentis</name>
    <dbReference type="NCBI Taxonomy" id="1656094"/>
    <lineage>
        <taxon>Bacteria</taxon>
        <taxon>Pseudomonadati</taxon>
        <taxon>Pseudomonadota</taxon>
        <taxon>Gammaproteobacteria</taxon>
        <taxon>Alteromonadales</taxon>
        <taxon>Alteromonadaceae</taxon>
        <taxon>Alteromonas/Salinimonas group</taxon>
        <taxon>Alteromonas</taxon>
    </lineage>
</organism>
<gene>
    <name evidence="2" type="ORF">BFC18_10895</name>
</gene>
<dbReference type="OrthoDB" id="88903at2"/>
<dbReference type="AlphaFoldDB" id="A0A1E7ZBQ2"/>
<reference evidence="2 3" key="1">
    <citation type="submission" date="2016-08" db="EMBL/GenBank/DDBJ databases">
        <authorList>
            <person name="Seilhamer J.J."/>
        </authorList>
    </citation>
    <scope>NUCLEOTIDE SEQUENCE [LARGE SCALE GENOMIC DNA]</scope>
    <source>
        <strain evidence="2 3">KCTC 42603</strain>
    </source>
</reference>
<dbReference type="EMBL" id="MDHN01000021">
    <property type="protein sequence ID" value="OFC70939.1"/>
    <property type="molecule type" value="Genomic_DNA"/>
</dbReference>
<dbReference type="Proteomes" id="UP000175691">
    <property type="component" value="Unassembled WGS sequence"/>
</dbReference>
<dbReference type="InterPro" id="IPR027417">
    <property type="entry name" value="P-loop_NTPase"/>
</dbReference>
<dbReference type="InterPro" id="IPR011646">
    <property type="entry name" value="KAP_P-loop"/>
</dbReference>
<evidence type="ECO:0000313" key="2">
    <source>
        <dbReference type="EMBL" id="OFC70939.1"/>
    </source>
</evidence>
<dbReference type="InterPro" id="IPR052754">
    <property type="entry name" value="NTPase_KAP_P-loop"/>
</dbReference>
<name>A0A1E7ZBQ2_9ALTE</name>
<dbReference type="RefSeq" id="WP_070125332.1">
    <property type="nucleotide sequence ID" value="NZ_MDHN01000021.1"/>
</dbReference>
<protein>
    <submittedName>
        <fullName evidence="2">AAA family ATPase</fullName>
    </submittedName>
</protein>
<feature type="domain" description="KAP NTPase" evidence="1">
    <location>
        <begin position="25"/>
        <end position="310"/>
    </location>
</feature>
<comment type="caution">
    <text evidence="2">The sequence shown here is derived from an EMBL/GenBank/DDBJ whole genome shotgun (WGS) entry which is preliminary data.</text>
</comment>
<dbReference type="Gene3D" id="3.40.50.300">
    <property type="entry name" value="P-loop containing nucleotide triphosphate hydrolases"/>
    <property type="match status" value="1"/>
</dbReference>
<accession>A0A1E7ZBQ2</accession>